<dbReference type="GO" id="GO:0048731">
    <property type="term" value="P:system development"/>
    <property type="evidence" value="ECO:0007669"/>
    <property type="project" value="TreeGrafter"/>
</dbReference>
<keyword evidence="4" id="KW-0539">Nucleus</keyword>
<organism evidence="7 8">
    <name type="scientific">Morella rubra</name>
    <name type="common">Chinese bayberry</name>
    <dbReference type="NCBI Taxonomy" id="262757"/>
    <lineage>
        <taxon>Eukaryota</taxon>
        <taxon>Viridiplantae</taxon>
        <taxon>Streptophyta</taxon>
        <taxon>Embryophyta</taxon>
        <taxon>Tracheophyta</taxon>
        <taxon>Spermatophyta</taxon>
        <taxon>Magnoliopsida</taxon>
        <taxon>eudicotyledons</taxon>
        <taxon>Gunneridae</taxon>
        <taxon>Pentapetalae</taxon>
        <taxon>rosids</taxon>
        <taxon>fabids</taxon>
        <taxon>Fagales</taxon>
        <taxon>Myricaceae</taxon>
        <taxon>Morella</taxon>
    </lineage>
</organism>
<protein>
    <submittedName>
        <fullName evidence="7">NAC transcription factor 25</fullName>
    </submittedName>
</protein>
<reference evidence="7" key="1">
    <citation type="submission" date="2018-07" db="EMBL/GenBank/DDBJ databases">
        <authorList>
            <person name="Gao Z.-S."/>
            <person name="Jia H.-M."/>
            <person name="Jia H.-J."/>
            <person name="Cai Q.-L."/>
            <person name="Wang Y."/>
            <person name="Zhao H.-B."/>
        </authorList>
    </citation>
    <scope>NUCLEOTIDE SEQUENCE</scope>
    <source>
        <tissue evidence="7">Leaves</tissue>
    </source>
</reference>
<dbReference type="SUPFAM" id="SSF101941">
    <property type="entry name" value="NAC domain"/>
    <property type="match status" value="1"/>
</dbReference>
<dbReference type="Gene3D" id="2.170.150.80">
    <property type="entry name" value="NAC domain"/>
    <property type="match status" value="1"/>
</dbReference>
<sequence>MAIETGRVLRQLPPGYRFRPTDKELVGYFMKHKAHDRSVPGLENFRDIDTMEFYSKPPKSLVTFSNGEREWYFFIHEESNNMRQATADRVIASEEGFWRSNKEEERVYDANRNEIAVKNFMTYFSGRPSKPRKTHWTMEEYRLLVGSESTDPEQSVQQGRCVLCRLKRGKDFETSF</sequence>
<keyword evidence="2" id="KW-0238">DNA-binding</keyword>
<evidence type="ECO:0000256" key="1">
    <source>
        <dbReference type="ARBA" id="ARBA00023015"/>
    </source>
</evidence>
<evidence type="ECO:0000256" key="4">
    <source>
        <dbReference type="ARBA" id="ARBA00023242"/>
    </source>
</evidence>
<evidence type="ECO:0000313" key="7">
    <source>
        <dbReference type="EMBL" id="KAB1201303.1"/>
    </source>
</evidence>
<dbReference type="EMBL" id="RXIC02000083">
    <property type="protein sequence ID" value="KAB1201303.1"/>
    <property type="molecule type" value="Genomic_DNA"/>
</dbReference>
<accession>A0A6A1UM72</accession>
<dbReference type="GO" id="GO:0003677">
    <property type="term" value="F:DNA binding"/>
    <property type="evidence" value="ECO:0007669"/>
    <property type="project" value="UniProtKB-KW"/>
</dbReference>
<dbReference type="EMBL" id="RXIC02000083">
    <property type="protein sequence ID" value="KAB1201294.1"/>
    <property type="molecule type" value="Genomic_DNA"/>
</dbReference>
<name>A0A6A1UM72_9ROSI</name>
<dbReference type="InterPro" id="IPR003441">
    <property type="entry name" value="NAC-dom"/>
</dbReference>
<reference evidence="7" key="3">
    <citation type="submission" date="2019-09" db="EMBL/GenBank/DDBJ databases">
        <authorList>
            <person name="Gao Z."/>
        </authorList>
    </citation>
    <scope>NUCLEOTIDE SEQUENCE</scope>
    <source>
        <tissue evidence="7">Leaves</tissue>
    </source>
</reference>
<evidence type="ECO:0000259" key="5">
    <source>
        <dbReference type="PROSITE" id="PS51005"/>
    </source>
</evidence>
<dbReference type="Proteomes" id="UP000516437">
    <property type="component" value="Unassembled WGS sequence"/>
</dbReference>
<dbReference type="PROSITE" id="PS51005">
    <property type="entry name" value="NAC"/>
    <property type="match status" value="1"/>
</dbReference>
<dbReference type="GO" id="GO:0006355">
    <property type="term" value="P:regulation of DNA-templated transcription"/>
    <property type="evidence" value="ECO:0007669"/>
    <property type="project" value="InterPro"/>
</dbReference>
<reference evidence="7 8" key="2">
    <citation type="journal article" date="2019" name="Plant Biotechnol. J.">
        <title>The red bayberry genome and genetic basis of sex determination.</title>
        <authorList>
            <person name="Jia H.M."/>
            <person name="Jia H.J."/>
            <person name="Cai Q.L."/>
            <person name="Wang Y."/>
            <person name="Zhao H.B."/>
            <person name="Yang W.F."/>
            <person name="Wang G.Y."/>
            <person name="Li Y.H."/>
            <person name="Zhan D.L."/>
            <person name="Shen Y.T."/>
            <person name="Niu Q.F."/>
            <person name="Chang L."/>
            <person name="Qiu J."/>
            <person name="Zhao L."/>
            <person name="Xie H.B."/>
            <person name="Fu W.Y."/>
            <person name="Jin J."/>
            <person name="Li X.W."/>
            <person name="Jiao Y."/>
            <person name="Zhou C.C."/>
            <person name="Tu T."/>
            <person name="Chai C.Y."/>
            <person name="Gao J.L."/>
            <person name="Fan L.J."/>
            <person name="van de Weg E."/>
            <person name="Wang J.Y."/>
            <person name="Gao Z.S."/>
        </authorList>
    </citation>
    <scope>NUCLEOTIDE SEQUENCE [LARGE SCALE GENOMIC DNA]</scope>
    <source>
        <tissue evidence="7">Leaves</tissue>
    </source>
</reference>
<keyword evidence="8" id="KW-1185">Reference proteome</keyword>
<comment type="caution">
    <text evidence="7">The sequence shown here is derived from an EMBL/GenBank/DDBJ whole genome shotgun (WGS) entry which is preliminary data.</text>
</comment>
<dbReference type="AlphaFoldDB" id="A0A6A1UM72"/>
<gene>
    <name evidence="6" type="ORF">CJ030_MR0G004414</name>
    <name evidence="7" type="ORF">CJ030_MR0G004423</name>
</gene>
<dbReference type="SMR" id="A0A6A1UM72"/>
<keyword evidence="3" id="KW-0804">Transcription</keyword>
<evidence type="ECO:0000256" key="3">
    <source>
        <dbReference type="ARBA" id="ARBA00023163"/>
    </source>
</evidence>
<dbReference type="PANTHER" id="PTHR31719">
    <property type="entry name" value="NAC TRANSCRIPTION FACTOR 56"/>
    <property type="match status" value="1"/>
</dbReference>
<keyword evidence="1" id="KW-0805">Transcription regulation</keyword>
<dbReference type="PANTHER" id="PTHR31719:SF123">
    <property type="entry name" value="NAC DOMAIN-CONTAINING PROTEIN"/>
    <property type="match status" value="1"/>
</dbReference>
<feature type="domain" description="NAC" evidence="5">
    <location>
        <begin position="12"/>
        <end position="169"/>
    </location>
</feature>
<evidence type="ECO:0000256" key="2">
    <source>
        <dbReference type="ARBA" id="ARBA00023125"/>
    </source>
</evidence>
<evidence type="ECO:0000313" key="6">
    <source>
        <dbReference type="EMBL" id="KAB1201294.1"/>
    </source>
</evidence>
<dbReference type="OrthoDB" id="1848022at2759"/>
<dbReference type="Pfam" id="PF02365">
    <property type="entry name" value="NAM"/>
    <property type="match status" value="1"/>
</dbReference>
<evidence type="ECO:0000313" key="8">
    <source>
        <dbReference type="Proteomes" id="UP000516437"/>
    </source>
</evidence>
<dbReference type="InterPro" id="IPR036093">
    <property type="entry name" value="NAC_dom_sf"/>
</dbReference>
<proteinExistence type="predicted"/>